<evidence type="ECO:0000256" key="1">
    <source>
        <dbReference type="SAM" id="MobiDB-lite"/>
    </source>
</evidence>
<feature type="compositionally biased region" description="Basic and acidic residues" evidence="1">
    <location>
        <begin position="19"/>
        <end position="36"/>
    </location>
</feature>
<organism evidence="2 3">
    <name type="scientific">Prorocentrum cordatum</name>
    <dbReference type="NCBI Taxonomy" id="2364126"/>
    <lineage>
        <taxon>Eukaryota</taxon>
        <taxon>Sar</taxon>
        <taxon>Alveolata</taxon>
        <taxon>Dinophyceae</taxon>
        <taxon>Prorocentrales</taxon>
        <taxon>Prorocentraceae</taxon>
        <taxon>Prorocentrum</taxon>
    </lineage>
</organism>
<evidence type="ECO:0000313" key="2">
    <source>
        <dbReference type="EMBL" id="CAK0824525.1"/>
    </source>
</evidence>
<dbReference type="Proteomes" id="UP001189429">
    <property type="component" value="Unassembled WGS sequence"/>
</dbReference>
<protein>
    <submittedName>
        <fullName evidence="2">Uncharacterized protein</fullName>
    </submittedName>
</protein>
<reference evidence="2" key="1">
    <citation type="submission" date="2023-10" db="EMBL/GenBank/DDBJ databases">
        <authorList>
            <person name="Chen Y."/>
            <person name="Shah S."/>
            <person name="Dougan E. K."/>
            <person name="Thang M."/>
            <person name="Chan C."/>
        </authorList>
    </citation>
    <scope>NUCLEOTIDE SEQUENCE [LARGE SCALE GENOMIC DNA]</scope>
</reference>
<dbReference type="EMBL" id="CAUYUJ010008646">
    <property type="protein sequence ID" value="CAK0824525.1"/>
    <property type="molecule type" value="Genomic_DNA"/>
</dbReference>
<feature type="region of interest" description="Disordered" evidence="1">
    <location>
        <begin position="1"/>
        <end position="65"/>
    </location>
</feature>
<proteinExistence type="predicted"/>
<evidence type="ECO:0000313" key="3">
    <source>
        <dbReference type="Proteomes" id="UP001189429"/>
    </source>
</evidence>
<keyword evidence="3" id="KW-1185">Reference proteome</keyword>
<feature type="compositionally biased region" description="Basic and acidic residues" evidence="1">
    <location>
        <begin position="44"/>
        <end position="65"/>
    </location>
</feature>
<name>A0ABN9RYL8_9DINO</name>
<gene>
    <name evidence="2" type="ORF">PCOR1329_LOCUS24915</name>
</gene>
<accession>A0ABN9RYL8</accession>
<comment type="caution">
    <text evidence="2">The sequence shown here is derived from an EMBL/GenBank/DDBJ whole genome shotgun (WGS) entry which is preliminary data.</text>
</comment>
<sequence length="120" mass="12907">MGQVSPTNRVHPMRPRGRGGRDHRSAPHPRRGEAQRARNIRPVGGERPRERRPSAGSDRGGRHEALHLSHSCLALASVRQGVSSGGNRAPGPANHCPLDGGAREGAEAQGAQIDRWQDQV</sequence>
<feature type="region of interest" description="Disordered" evidence="1">
    <location>
        <begin position="80"/>
        <end position="120"/>
    </location>
</feature>